<feature type="coiled-coil region" evidence="1">
    <location>
        <begin position="715"/>
        <end position="742"/>
    </location>
</feature>
<protein>
    <submittedName>
        <fullName evidence="5">Rho-GAP domain-containing protein</fullName>
    </submittedName>
</protein>
<feature type="domain" description="Rho-GAP" evidence="3">
    <location>
        <begin position="39"/>
        <end position="253"/>
    </location>
</feature>
<feature type="compositionally biased region" description="Polar residues" evidence="2">
    <location>
        <begin position="288"/>
        <end position="301"/>
    </location>
</feature>
<feature type="region of interest" description="Disordered" evidence="2">
    <location>
        <begin position="1147"/>
        <end position="1182"/>
    </location>
</feature>
<feature type="compositionally biased region" description="Basic and acidic residues" evidence="2">
    <location>
        <begin position="651"/>
        <end position="660"/>
    </location>
</feature>
<feature type="compositionally biased region" description="Pro residues" evidence="2">
    <location>
        <begin position="765"/>
        <end position="776"/>
    </location>
</feature>
<feature type="region of interest" description="Disordered" evidence="2">
    <location>
        <begin position="959"/>
        <end position="989"/>
    </location>
</feature>
<feature type="compositionally biased region" description="Polar residues" evidence="2">
    <location>
        <begin position="641"/>
        <end position="650"/>
    </location>
</feature>
<dbReference type="SMART" id="SM00324">
    <property type="entry name" value="RhoGAP"/>
    <property type="match status" value="1"/>
</dbReference>
<evidence type="ECO:0000259" key="3">
    <source>
        <dbReference type="PROSITE" id="PS50238"/>
    </source>
</evidence>
<dbReference type="WBParaSite" id="EEL_0000757801-mRNA-1">
    <property type="protein sequence ID" value="EEL_0000757801-mRNA-1"/>
    <property type="gene ID" value="EEL_0000757801"/>
</dbReference>
<feature type="region of interest" description="Disordered" evidence="2">
    <location>
        <begin position="846"/>
        <end position="881"/>
    </location>
</feature>
<feature type="compositionally biased region" description="Polar residues" evidence="2">
    <location>
        <begin position="1076"/>
        <end position="1092"/>
    </location>
</feature>
<feature type="compositionally biased region" description="Basic and acidic residues" evidence="2">
    <location>
        <begin position="303"/>
        <end position="334"/>
    </location>
</feature>
<feature type="compositionally biased region" description="Basic and acidic residues" evidence="2">
    <location>
        <begin position="754"/>
        <end position="764"/>
    </location>
</feature>
<reference evidence="5" key="1">
    <citation type="submission" date="2017-02" db="UniProtKB">
        <authorList>
            <consortium name="WormBaseParasite"/>
        </authorList>
    </citation>
    <scope>IDENTIFICATION</scope>
</reference>
<feature type="region of interest" description="Disordered" evidence="2">
    <location>
        <begin position="677"/>
        <end position="699"/>
    </location>
</feature>
<evidence type="ECO:0000313" key="4">
    <source>
        <dbReference type="Proteomes" id="UP000050640"/>
    </source>
</evidence>
<dbReference type="Gene3D" id="1.10.555.10">
    <property type="entry name" value="Rho GTPase activation protein"/>
    <property type="match status" value="1"/>
</dbReference>
<dbReference type="Pfam" id="PF00620">
    <property type="entry name" value="RhoGAP"/>
    <property type="match status" value="1"/>
</dbReference>
<dbReference type="SUPFAM" id="SSF48350">
    <property type="entry name" value="GTPase activation domain, GAP"/>
    <property type="match status" value="1"/>
</dbReference>
<feature type="region of interest" description="Disordered" evidence="2">
    <location>
        <begin position="578"/>
        <end position="660"/>
    </location>
</feature>
<feature type="compositionally biased region" description="Polar residues" evidence="2">
    <location>
        <begin position="418"/>
        <end position="447"/>
    </location>
</feature>
<feature type="compositionally biased region" description="Basic and acidic residues" evidence="2">
    <location>
        <begin position="869"/>
        <end position="881"/>
    </location>
</feature>
<dbReference type="PROSITE" id="PS50238">
    <property type="entry name" value="RHOGAP"/>
    <property type="match status" value="1"/>
</dbReference>
<feature type="region of interest" description="Disordered" evidence="2">
    <location>
        <begin position="1075"/>
        <end position="1106"/>
    </location>
</feature>
<dbReference type="PANTHER" id="PTHR15670:SF4">
    <property type="entry name" value="RHO GTPASE-ACTIVATING PROTEIN 11A"/>
    <property type="match status" value="1"/>
</dbReference>
<feature type="compositionally biased region" description="Polar residues" evidence="2">
    <location>
        <begin position="590"/>
        <end position="607"/>
    </location>
</feature>
<dbReference type="AlphaFoldDB" id="A0A0R3RZ39"/>
<evidence type="ECO:0000313" key="5">
    <source>
        <dbReference type="WBParaSite" id="EEL_0000757801-mRNA-1"/>
    </source>
</evidence>
<keyword evidence="1" id="KW-0175">Coiled coil</keyword>
<accession>A0A0R3RZ39</accession>
<organism evidence="4 5">
    <name type="scientific">Elaeophora elaphi</name>
    <dbReference type="NCBI Taxonomy" id="1147741"/>
    <lineage>
        <taxon>Eukaryota</taxon>
        <taxon>Metazoa</taxon>
        <taxon>Ecdysozoa</taxon>
        <taxon>Nematoda</taxon>
        <taxon>Chromadorea</taxon>
        <taxon>Rhabditida</taxon>
        <taxon>Spirurina</taxon>
        <taxon>Spiruromorpha</taxon>
        <taxon>Filarioidea</taxon>
        <taxon>Onchocercidae</taxon>
        <taxon>Elaeophora</taxon>
    </lineage>
</organism>
<keyword evidence="4" id="KW-1185">Reference proteome</keyword>
<feature type="region of interest" description="Disordered" evidence="2">
    <location>
        <begin position="288"/>
        <end position="334"/>
    </location>
</feature>
<proteinExistence type="predicted"/>
<feature type="region of interest" description="Disordered" evidence="2">
    <location>
        <begin position="416"/>
        <end position="493"/>
    </location>
</feature>
<evidence type="ECO:0000256" key="1">
    <source>
        <dbReference type="SAM" id="Coils"/>
    </source>
</evidence>
<dbReference type="STRING" id="1147741.A0A0R3RZ39"/>
<name>A0A0R3RZ39_9BILA</name>
<sequence length="1182" mass="131523">MDKYLDGLRSMRLYRQANILPTTSGPHQFTLENVASYTMELDVGDRRGFSTFTLRGVPVFLVDAFNFLRLNGLDASGIFRKEGNISRLKSFSMQTFFGSVVLPEDCTTHDVCSLIKRFFRELKIPLFAQMQTQLLDAASIHDGSQRINKLLETVRMLPAEHLATLAFLMRQLKYFGDRHEGHQMTVENIARVFAPSLFRDDPPLAPNKRKRGSQACSFLCSLSQEDLISNVRNENELRIAIIIDLIDNAHKIGVPRDYYLASRRPSDVSQKIFKGRFMGYVGVRSVSAKPSSRNAGSTASAKQKVEIRKEKKLEKQPSGKFAEHKIKAPRERRSSSTVRDFFSNISNKVLRRGLSPVSSVRRRCSAGDVTDDESLRENITGVDTATPKCCVRICTDTCDAAQLASRIKFENEELLPKNNGSNIKSRLVSPSSTASSPQKTGKRSQTVLVGANICSPSSRKDNTPSISAKSSRHRSRRESPRKCSSTNSRSKTMEKYKVIRELKEVNMMPASPAFEPVEMATKKIGEAFLKQKDSDEKLAKIIKRNSSKKLLQSVKIADSAHSFLEGYSTDRIIGRAHRRHTAPVKASTLLKRNQPNSVATGLKTPQSRVRDRHSTTLSLRLNGMDKDSRPVLEKKKRRSESMSGGSSDRISVSDDENKTTREIQAFSAEALLEQKCMESRQRRTKRQKRREEAVGSMQTIPVQSTVESTPITSLLDDVTNEINRLKRDREVASKLIRDERNTLLFSDTTEKDHDLDSVSIKEDIPPPLLPSVPPPKNSSSKYTISSAVKENRAEPSSLPDIPKYSLHSLLVITSVKSTILFPNSPPSTITAACNKTLHVEPLKRVSEQQSVGSAHAHSSEDAGGNSVEDNDRPSDLGEDFSKSDAIKMQLLSARSEDDIVAGPAYMPSGSRPSVLSIKSNNRGMVRQRVNHFARLGIQKTIGEQARFLIYKGSGTGRQWQDDKCSSSSPQKFSAPPASHGLQPIAGKTVSPPSREIVMKRAKKFEALATSAGMEACRNFRPATRNRLAKIQKQNNQKTPRRLSGEMRVMRRSQARLDKSLEKLAASLNNRRLLGRSASQSGCNRLRSLNANSKSEERRQNAERPLVQTSCRAMTEIMEQSSSPNSSPQRRNVLHSLSISSSITARSPIIYVSSTKPRRPKNPFRDDADSATTGTGSVLPNGK</sequence>
<dbReference type="InterPro" id="IPR008936">
    <property type="entry name" value="Rho_GTPase_activation_prot"/>
</dbReference>
<dbReference type="CDD" id="cd00159">
    <property type="entry name" value="RhoGAP"/>
    <property type="match status" value="1"/>
</dbReference>
<dbReference type="InterPro" id="IPR042869">
    <property type="entry name" value="ARHGAP11A/B"/>
</dbReference>
<dbReference type="GO" id="GO:0007165">
    <property type="term" value="P:signal transduction"/>
    <property type="evidence" value="ECO:0007669"/>
    <property type="project" value="InterPro"/>
</dbReference>
<dbReference type="Proteomes" id="UP000050640">
    <property type="component" value="Unplaced"/>
</dbReference>
<feature type="compositionally biased region" description="Basic and acidic residues" evidence="2">
    <location>
        <begin position="623"/>
        <end position="633"/>
    </location>
</feature>
<dbReference type="GO" id="GO:0005096">
    <property type="term" value="F:GTPase activator activity"/>
    <property type="evidence" value="ECO:0007669"/>
    <property type="project" value="TreeGrafter"/>
</dbReference>
<evidence type="ECO:0000256" key="2">
    <source>
        <dbReference type="SAM" id="MobiDB-lite"/>
    </source>
</evidence>
<feature type="region of interest" description="Disordered" evidence="2">
    <location>
        <begin position="754"/>
        <end position="800"/>
    </location>
</feature>
<feature type="compositionally biased region" description="Polar residues" evidence="2">
    <location>
        <begin position="1169"/>
        <end position="1182"/>
    </location>
</feature>
<dbReference type="InterPro" id="IPR000198">
    <property type="entry name" value="RhoGAP_dom"/>
</dbReference>
<dbReference type="PANTHER" id="PTHR15670">
    <property type="entry name" value="RHO GTPASE ACTIVATING PROTEIN 11A"/>
    <property type="match status" value="1"/>
</dbReference>